<evidence type="ECO:0000313" key="2">
    <source>
        <dbReference type="Proteomes" id="UP001164539"/>
    </source>
</evidence>
<accession>A0ACC1X9P8</accession>
<gene>
    <name evidence="1" type="ORF">OWV82_018083</name>
</gene>
<proteinExistence type="predicted"/>
<protein>
    <submittedName>
        <fullName evidence="1">Carotenoid 9,10(9',10')-cleavage dioxygenase 1-like</fullName>
    </submittedName>
</protein>
<comment type="caution">
    <text evidence="1">The sequence shown here is derived from an EMBL/GenBank/DDBJ whole genome shotgun (WGS) entry which is preliminary data.</text>
</comment>
<reference evidence="1 2" key="1">
    <citation type="journal article" date="2023" name="Science">
        <title>Complex scaffold remodeling in plant triterpene biosynthesis.</title>
        <authorList>
            <person name="De La Pena R."/>
            <person name="Hodgson H."/>
            <person name="Liu J.C."/>
            <person name="Stephenson M.J."/>
            <person name="Martin A.C."/>
            <person name="Owen C."/>
            <person name="Harkess A."/>
            <person name="Leebens-Mack J."/>
            <person name="Jimenez L.E."/>
            <person name="Osbourn A."/>
            <person name="Sattely E.S."/>
        </authorList>
    </citation>
    <scope>NUCLEOTIDE SEQUENCE [LARGE SCALE GENOMIC DNA]</scope>
    <source>
        <strain evidence="2">cv. JPN11</strain>
        <tissue evidence="1">Leaf</tissue>
    </source>
</reference>
<evidence type="ECO:0000313" key="1">
    <source>
        <dbReference type="EMBL" id="KAJ4708069.1"/>
    </source>
</evidence>
<sequence>MASSYLAFQVNCGLQKPSISHNFNHLKTTLSSYVLYFGLLPEFMRYLHLTWMSYHEQPLLGELQQPSMRFDVSKTIKNTPMKLLDAFVDHMFEFSNFAPVDELREVVLVTSIKGEIPEDFPESVYIRNGPNPLFRGLKLTNSMFGSHPKKSSGKRELVILGVDATKPFIEVRVISADGNKLLHKVDLKLSRCTLCHEIGVTQRYNVFLDYPLSIDIARLIMGGPLIKYEHKGYVRIGIIPRYGDADLIKWFDVESNCTFHILNCFEDGDEVVVWGCRAIESIIPGPDLGLNKFEWFSRKFRHTESVEEGVDTTGKRLLFPLVLTNGD</sequence>
<keyword evidence="2" id="KW-1185">Reference proteome</keyword>
<organism evidence="1 2">
    <name type="scientific">Melia azedarach</name>
    <name type="common">Chinaberry tree</name>
    <dbReference type="NCBI Taxonomy" id="155640"/>
    <lineage>
        <taxon>Eukaryota</taxon>
        <taxon>Viridiplantae</taxon>
        <taxon>Streptophyta</taxon>
        <taxon>Embryophyta</taxon>
        <taxon>Tracheophyta</taxon>
        <taxon>Spermatophyta</taxon>
        <taxon>Magnoliopsida</taxon>
        <taxon>eudicotyledons</taxon>
        <taxon>Gunneridae</taxon>
        <taxon>Pentapetalae</taxon>
        <taxon>rosids</taxon>
        <taxon>malvids</taxon>
        <taxon>Sapindales</taxon>
        <taxon>Meliaceae</taxon>
        <taxon>Melia</taxon>
    </lineage>
</organism>
<dbReference type="Proteomes" id="UP001164539">
    <property type="component" value="Chromosome 10"/>
</dbReference>
<dbReference type="EMBL" id="CM051403">
    <property type="protein sequence ID" value="KAJ4708069.1"/>
    <property type="molecule type" value="Genomic_DNA"/>
</dbReference>
<name>A0ACC1X9P8_MELAZ</name>